<evidence type="ECO:0000256" key="1">
    <source>
        <dbReference type="SAM" id="MobiDB-lite"/>
    </source>
</evidence>
<dbReference type="GO" id="GO:0005881">
    <property type="term" value="C:cytoplasmic microtubule"/>
    <property type="evidence" value="ECO:0007669"/>
    <property type="project" value="TreeGrafter"/>
</dbReference>
<keyword evidence="4" id="KW-1185">Reference proteome</keyword>
<keyword evidence="2" id="KW-0472">Membrane</keyword>
<dbReference type="GO" id="GO:0071786">
    <property type="term" value="P:endoplasmic reticulum tubular network organization"/>
    <property type="evidence" value="ECO:0007669"/>
    <property type="project" value="TreeGrafter"/>
</dbReference>
<accession>A0A7M7JJH3</accession>
<evidence type="ECO:0000313" key="3">
    <source>
        <dbReference type="EnsemblMetazoa" id="XP_022652889"/>
    </source>
</evidence>
<dbReference type="PANTHER" id="PTHR12300:SF117">
    <property type="entry name" value="LP05237P-RELATED"/>
    <property type="match status" value="1"/>
</dbReference>
<feature type="transmembrane region" description="Helical" evidence="2">
    <location>
        <begin position="6"/>
        <end position="23"/>
    </location>
</feature>
<evidence type="ECO:0008006" key="5">
    <source>
        <dbReference type="Google" id="ProtNLM"/>
    </source>
</evidence>
<evidence type="ECO:0000256" key="2">
    <source>
        <dbReference type="SAM" id="Phobius"/>
    </source>
</evidence>
<dbReference type="KEGG" id="vde:111246855"/>
<dbReference type="GO" id="GO:0008017">
    <property type="term" value="F:microtubule binding"/>
    <property type="evidence" value="ECO:0007669"/>
    <property type="project" value="TreeGrafter"/>
</dbReference>
<sequence length="406" mass="44664">MVSALISRLVVLFVGTLYPAYGSYKAIRSKNPREYVNWIMYWICFALFTFFETFSDIFLAFCVPFYYELKIIFLAWLLCPATKGSSILYRNFVHPRLVRHEQDIDDMISTAKENGVTAICQLGSRGAQYASQLLASTAIRGQQVLLQQLQRSYSHGDIRGSLPAILSSVPNGPTGPPSLVGGSDSLNNNDKHEVRRRVPGSQTTHGASRRQVVSESLPFSDEEDDDLFMIDEEPISLQEMQEIAGGANHRDEPGSSGIGGNTSKDEPPKLPAKKRDGNHLGYTVEMASDDSSDETEDSSTDQTSQDEEMDDDSGGFVNDNFFRVPSTPSLNLSTSFERPSPSLGRSYSTSSAGATQIWLSSSSASKYSVFLNGIDTSASSRPSASAKRPLSAISLRHNRLTRYDTQ</sequence>
<dbReference type="GO" id="GO:0005789">
    <property type="term" value="C:endoplasmic reticulum membrane"/>
    <property type="evidence" value="ECO:0007669"/>
    <property type="project" value="TreeGrafter"/>
</dbReference>
<feature type="transmembrane region" description="Helical" evidence="2">
    <location>
        <begin position="35"/>
        <end position="51"/>
    </location>
</feature>
<keyword evidence="2" id="KW-1133">Transmembrane helix</keyword>
<dbReference type="GO" id="GO:0071782">
    <property type="term" value="C:endoplasmic reticulum tubular network"/>
    <property type="evidence" value="ECO:0007669"/>
    <property type="project" value="TreeGrafter"/>
</dbReference>
<proteinExistence type="predicted"/>
<dbReference type="EnsemblMetazoa" id="XM_022797153">
    <property type="protein sequence ID" value="XP_022652888"/>
    <property type="gene ID" value="LOC111246855"/>
</dbReference>
<dbReference type="RefSeq" id="XP_022652889.1">
    <property type="nucleotide sequence ID" value="XM_022797154.1"/>
</dbReference>
<feature type="compositionally biased region" description="Basic and acidic residues" evidence="1">
    <location>
        <begin position="263"/>
        <end position="278"/>
    </location>
</feature>
<dbReference type="PANTHER" id="PTHR12300">
    <property type="entry name" value="HVA22-LIKE PROTEINS"/>
    <property type="match status" value="1"/>
</dbReference>
<name>A0A7M7JJH3_VARDE</name>
<feature type="compositionally biased region" description="Acidic residues" evidence="1">
    <location>
        <begin position="287"/>
        <end position="313"/>
    </location>
</feature>
<feature type="compositionally biased region" description="Polar residues" evidence="1">
    <location>
        <begin position="200"/>
        <end position="214"/>
    </location>
</feature>
<dbReference type="AlphaFoldDB" id="A0A7M7JJH3"/>
<organism evidence="3 4">
    <name type="scientific">Varroa destructor</name>
    <name type="common">Honeybee mite</name>
    <dbReference type="NCBI Taxonomy" id="109461"/>
    <lineage>
        <taxon>Eukaryota</taxon>
        <taxon>Metazoa</taxon>
        <taxon>Ecdysozoa</taxon>
        <taxon>Arthropoda</taxon>
        <taxon>Chelicerata</taxon>
        <taxon>Arachnida</taxon>
        <taxon>Acari</taxon>
        <taxon>Parasitiformes</taxon>
        <taxon>Mesostigmata</taxon>
        <taxon>Gamasina</taxon>
        <taxon>Dermanyssoidea</taxon>
        <taxon>Varroidae</taxon>
        <taxon>Varroa</taxon>
    </lineage>
</organism>
<evidence type="ECO:0000313" key="4">
    <source>
        <dbReference type="Proteomes" id="UP000594260"/>
    </source>
</evidence>
<dbReference type="RefSeq" id="XP_022652888.1">
    <property type="nucleotide sequence ID" value="XM_022797153.1"/>
</dbReference>
<dbReference type="OrthoDB" id="10009287at2759"/>
<dbReference type="Proteomes" id="UP000594260">
    <property type="component" value="Unplaced"/>
</dbReference>
<feature type="compositionally biased region" description="Polar residues" evidence="1">
    <location>
        <begin position="326"/>
        <end position="351"/>
    </location>
</feature>
<keyword evidence="2" id="KW-0812">Transmembrane</keyword>
<dbReference type="GeneID" id="111246855"/>
<dbReference type="InParanoid" id="A0A7M7JJH3"/>
<dbReference type="EnsemblMetazoa" id="XM_022797154">
    <property type="protein sequence ID" value="XP_022652889"/>
    <property type="gene ID" value="LOC111246855"/>
</dbReference>
<feature type="region of interest" description="Disordered" evidence="1">
    <location>
        <begin position="164"/>
        <end position="225"/>
    </location>
</feature>
<reference evidence="3" key="1">
    <citation type="submission" date="2021-01" db="UniProtKB">
        <authorList>
            <consortium name="EnsemblMetazoa"/>
        </authorList>
    </citation>
    <scope>IDENTIFICATION</scope>
</reference>
<protein>
    <recommendedName>
        <fullName evidence="5">Receptor expression-enhancing protein</fullName>
    </recommendedName>
</protein>
<dbReference type="Pfam" id="PF03134">
    <property type="entry name" value="TB2_DP1_HVA22"/>
    <property type="match status" value="1"/>
</dbReference>
<dbReference type="InterPro" id="IPR004345">
    <property type="entry name" value="TB2_DP1_HVA22"/>
</dbReference>
<feature type="region of interest" description="Disordered" evidence="1">
    <location>
        <begin position="246"/>
        <end position="351"/>
    </location>
</feature>